<proteinExistence type="predicted"/>
<keyword evidence="3" id="KW-1185">Reference proteome</keyword>
<reference evidence="2" key="1">
    <citation type="submission" date="2020-06" db="EMBL/GenBank/DDBJ databases">
        <title>WGS assembly of Ceratodon purpureus strain R40.</title>
        <authorList>
            <person name="Carey S.B."/>
            <person name="Jenkins J."/>
            <person name="Shu S."/>
            <person name="Lovell J.T."/>
            <person name="Sreedasyam A."/>
            <person name="Maumus F."/>
            <person name="Tiley G.P."/>
            <person name="Fernandez-Pozo N."/>
            <person name="Barry K."/>
            <person name="Chen C."/>
            <person name="Wang M."/>
            <person name="Lipzen A."/>
            <person name="Daum C."/>
            <person name="Saski C.A."/>
            <person name="Payton A.C."/>
            <person name="Mcbreen J.C."/>
            <person name="Conrad R.E."/>
            <person name="Kollar L.M."/>
            <person name="Olsson S."/>
            <person name="Huttunen S."/>
            <person name="Landis J.B."/>
            <person name="Wickett N.J."/>
            <person name="Johnson M.G."/>
            <person name="Rensing S.A."/>
            <person name="Grimwood J."/>
            <person name="Schmutz J."/>
            <person name="Mcdaniel S.F."/>
        </authorList>
    </citation>
    <scope>NUCLEOTIDE SEQUENCE</scope>
    <source>
        <strain evidence="2">R40</strain>
    </source>
</reference>
<dbReference type="EMBL" id="CM026433">
    <property type="protein sequence ID" value="KAG0553426.1"/>
    <property type="molecule type" value="Genomic_DNA"/>
</dbReference>
<comment type="caution">
    <text evidence="2">The sequence shown here is derived from an EMBL/GenBank/DDBJ whole genome shotgun (WGS) entry which is preliminary data.</text>
</comment>
<dbReference type="AlphaFoldDB" id="A0A8T0G277"/>
<dbReference type="Proteomes" id="UP000822688">
    <property type="component" value="Chromosome 12"/>
</dbReference>
<sequence length="123" mass="14071">MERGREREGDTDRGRDRVTQRDEHFGQGLKVKEREESLDAMQCKNILLPHDHCYNMRDCDCSNMNHSINPAGVLLFSQQKQMHNLYSTLPLCCSLDSQLWCPPNCSPPLVYSYSPCPAIVLSV</sequence>
<accession>A0A8T0G277</accession>
<protein>
    <submittedName>
        <fullName evidence="2">Uncharacterized protein</fullName>
    </submittedName>
</protein>
<evidence type="ECO:0000313" key="3">
    <source>
        <dbReference type="Proteomes" id="UP000822688"/>
    </source>
</evidence>
<evidence type="ECO:0000256" key="1">
    <source>
        <dbReference type="SAM" id="MobiDB-lite"/>
    </source>
</evidence>
<name>A0A8T0G277_CERPU</name>
<feature type="region of interest" description="Disordered" evidence="1">
    <location>
        <begin position="1"/>
        <end position="31"/>
    </location>
</feature>
<gene>
    <name evidence="2" type="ORF">KC19_12G010600</name>
</gene>
<evidence type="ECO:0000313" key="2">
    <source>
        <dbReference type="EMBL" id="KAG0553426.1"/>
    </source>
</evidence>
<organism evidence="2 3">
    <name type="scientific">Ceratodon purpureus</name>
    <name type="common">Fire moss</name>
    <name type="synonym">Dicranum purpureum</name>
    <dbReference type="NCBI Taxonomy" id="3225"/>
    <lineage>
        <taxon>Eukaryota</taxon>
        <taxon>Viridiplantae</taxon>
        <taxon>Streptophyta</taxon>
        <taxon>Embryophyta</taxon>
        <taxon>Bryophyta</taxon>
        <taxon>Bryophytina</taxon>
        <taxon>Bryopsida</taxon>
        <taxon>Dicranidae</taxon>
        <taxon>Pseudoditrichales</taxon>
        <taxon>Ditrichaceae</taxon>
        <taxon>Ceratodon</taxon>
    </lineage>
</organism>